<dbReference type="Proteomes" id="UP000218069">
    <property type="component" value="Unassembled WGS sequence"/>
</dbReference>
<evidence type="ECO:0000256" key="1">
    <source>
        <dbReference type="ARBA" id="ARBA00012391"/>
    </source>
</evidence>
<dbReference type="InterPro" id="IPR027417">
    <property type="entry name" value="P-loop_NTPase"/>
</dbReference>
<dbReference type="InterPro" id="IPR050100">
    <property type="entry name" value="TRAFAC_GTPase_members"/>
</dbReference>
<dbReference type="CDD" id="cd04095">
    <property type="entry name" value="CysN_NoDQ_III"/>
    <property type="match status" value="1"/>
</dbReference>
<dbReference type="OrthoDB" id="9804504at2"/>
<keyword evidence="5" id="KW-0067">ATP-binding</keyword>
<dbReference type="InterPro" id="IPR044138">
    <property type="entry name" value="CysN_II"/>
</dbReference>
<dbReference type="NCBIfam" id="TIGR02034">
    <property type="entry name" value="CysN"/>
    <property type="match status" value="1"/>
</dbReference>
<dbReference type="AlphaFoldDB" id="A0A240DYH8"/>
<keyword evidence="3 8" id="KW-0548">Nucleotidyltransferase</keyword>
<keyword evidence="4" id="KW-0547">Nucleotide-binding</keyword>
<accession>A0A240DYH8</accession>
<dbReference type="SUPFAM" id="SSF52540">
    <property type="entry name" value="P-loop containing nucleoside triphosphate hydrolases"/>
    <property type="match status" value="1"/>
</dbReference>
<gene>
    <name evidence="8" type="ORF">SAMN06295945_0583</name>
</gene>
<name>A0A240DYH8_9BURK</name>
<sequence length="451" mass="48870">MTQVSKNTTHQNVVRFITAGSVDDGKSTLIGRLLFDTKSILVDQLESLAKTKHARVTSADAGVDLALLTDGLEAEREQGITIDVAYRYFSTPKRKFIVADAPGHEQYTRNLVTGASQSDVAVILVDASRVDFNSTPATLLAQTKRHAAIVYLLGLRHIVFAVNKMDLFDFDESIFNSITTAVTELSEKIGLPKPTLIPISALLGANVVKASKDTPWYSGPTLLEWLECLDTSPQSEKIALRFPVQYVARQDGSASDDFRGYLGQIESGSIHKGQKIRVLPSNTEATVAEIYLGNQSNRGQSTANNAVESAKTGDAVAIRLLEDIDVSRGCLFISTDDATPPTLSKQISADLCWLDSEPLSLSRKYALQHTTNTVGAKVKEIRQVLDVHTLSHASSTHPLKTNEIGKIDLVLQKPIAADLFTQSQATGAFILIDEATNHTVAAGMIRATTPL</sequence>
<dbReference type="InterPro" id="IPR044139">
    <property type="entry name" value="CysN_NoDQ_III"/>
</dbReference>
<evidence type="ECO:0000256" key="3">
    <source>
        <dbReference type="ARBA" id="ARBA00022695"/>
    </source>
</evidence>
<evidence type="ECO:0000256" key="5">
    <source>
        <dbReference type="ARBA" id="ARBA00022840"/>
    </source>
</evidence>
<dbReference type="InterPro" id="IPR011779">
    <property type="entry name" value="SO4_adenylTrfase_lsu"/>
</dbReference>
<dbReference type="PROSITE" id="PS51722">
    <property type="entry name" value="G_TR_2"/>
    <property type="match status" value="1"/>
</dbReference>
<dbReference type="InterPro" id="IPR031157">
    <property type="entry name" value="G_TR_CS"/>
</dbReference>
<dbReference type="PANTHER" id="PTHR23115">
    <property type="entry name" value="TRANSLATION FACTOR"/>
    <property type="match status" value="1"/>
</dbReference>
<dbReference type="PRINTS" id="PR00315">
    <property type="entry name" value="ELONGATNFCT"/>
</dbReference>
<dbReference type="GO" id="GO:0004781">
    <property type="term" value="F:sulfate adenylyltransferase (ATP) activity"/>
    <property type="evidence" value="ECO:0007669"/>
    <property type="project" value="UniProtKB-EC"/>
</dbReference>
<dbReference type="InterPro" id="IPR009001">
    <property type="entry name" value="Transl_elong_EF1A/Init_IF2_C"/>
</dbReference>
<dbReference type="GO" id="GO:0005524">
    <property type="term" value="F:ATP binding"/>
    <property type="evidence" value="ECO:0007669"/>
    <property type="project" value="UniProtKB-KW"/>
</dbReference>
<evidence type="ECO:0000313" key="9">
    <source>
        <dbReference type="Proteomes" id="UP000218069"/>
    </source>
</evidence>
<dbReference type="SUPFAM" id="SSF50447">
    <property type="entry name" value="Translation proteins"/>
    <property type="match status" value="1"/>
</dbReference>
<dbReference type="InterPro" id="IPR009000">
    <property type="entry name" value="Transl_B-barrel_sf"/>
</dbReference>
<dbReference type="Gene3D" id="3.40.50.300">
    <property type="entry name" value="P-loop containing nucleotide triphosphate hydrolases"/>
    <property type="match status" value="1"/>
</dbReference>
<dbReference type="GO" id="GO:0003924">
    <property type="term" value="F:GTPase activity"/>
    <property type="evidence" value="ECO:0007669"/>
    <property type="project" value="InterPro"/>
</dbReference>
<dbReference type="EC" id="2.7.7.4" evidence="1"/>
<dbReference type="InterPro" id="IPR000795">
    <property type="entry name" value="T_Tr_GTP-bd_dom"/>
</dbReference>
<evidence type="ECO:0000259" key="7">
    <source>
        <dbReference type="PROSITE" id="PS51722"/>
    </source>
</evidence>
<keyword evidence="6" id="KW-0342">GTP-binding</keyword>
<reference evidence="9" key="1">
    <citation type="submission" date="2017-08" db="EMBL/GenBank/DDBJ databases">
        <authorList>
            <person name="Varghese N."/>
            <person name="Submissions S."/>
        </authorList>
    </citation>
    <scope>NUCLEOTIDE SEQUENCE [LARGE SCALE GENOMIC DNA]</scope>
    <source>
        <strain evidence="9">AP-Melu-1000-B4</strain>
    </source>
</reference>
<dbReference type="GO" id="GO:0006790">
    <property type="term" value="P:sulfur compound metabolic process"/>
    <property type="evidence" value="ECO:0007669"/>
    <property type="project" value="InterPro"/>
</dbReference>
<dbReference type="Pfam" id="PF22594">
    <property type="entry name" value="GTP-eEF1A_C"/>
    <property type="match status" value="1"/>
</dbReference>
<organism evidence="8 9">
    <name type="scientific">Polynucleobacter meluiroseus</name>
    <dbReference type="NCBI Taxonomy" id="1938814"/>
    <lineage>
        <taxon>Bacteria</taxon>
        <taxon>Pseudomonadati</taxon>
        <taxon>Pseudomonadota</taxon>
        <taxon>Betaproteobacteria</taxon>
        <taxon>Burkholderiales</taxon>
        <taxon>Burkholderiaceae</taxon>
        <taxon>Polynucleobacter</taxon>
    </lineage>
</organism>
<dbReference type="CDD" id="cd03695">
    <property type="entry name" value="CysN_NodQ_II"/>
    <property type="match status" value="1"/>
</dbReference>
<dbReference type="PROSITE" id="PS00301">
    <property type="entry name" value="G_TR_1"/>
    <property type="match status" value="1"/>
</dbReference>
<dbReference type="InterPro" id="IPR054696">
    <property type="entry name" value="GTP-eEF1A_C"/>
</dbReference>
<dbReference type="Gene3D" id="2.40.30.10">
    <property type="entry name" value="Translation factors"/>
    <property type="match status" value="2"/>
</dbReference>
<keyword evidence="9" id="KW-1185">Reference proteome</keyword>
<evidence type="ECO:0000256" key="6">
    <source>
        <dbReference type="ARBA" id="ARBA00023134"/>
    </source>
</evidence>
<dbReference type="FunFam" id="3.40.50.300:FF:000119">
    <property type="entry name" value="Sulfate adenylyltransferase subunit 1"/>
    <property type="match status" value="1"/>
</dbReference>
<dbReference type="Pfam" id="PF00009">
    <property type="entry name" value="GTP_EFTU"/>
    <property type="match status" value="1"/>
</dbReference>
<evidence type="ECO:0000313" key="8">
    <source>
        <dbReference type="EMBL" id="SNX28259.1"/>
    </source>
</evidence>
<dbReference type="CDD" id="cd04166">
    <property type="entry name" value="CysN_ATPS"/>
    <property type="match status" value="1"/>
</dbReference>
<keyword evidence="2 8" id="KW-0808">Transferase</keyword>
<dbReference type="InterPro" id="IPR041757">
    <property type="entry name" value="CysN_GTP-bd"/>
</dbReference>
<evidence type="ECO:0000256" key="4">
    <source>
        <dbReference type="ARBA" id="ARBA00022741"/>
    </source>
</evidence>
<proteinExistence type="predicted"/>
<evidence type="ECO:0000256" key="2">
    <source>
        <dbReference type="ARBA" id="ARBA00022679"/>
    </source>
</evidence>
<feature type="domain" description="Tr-type G" evidence="7">
    <location>
        <begin position="11"/>
        <end position="234"/>
    </location>
</feature>
<dbReference type="SUPFAM" id="SSF50465">
    <property type="entry name" value="EF-Tu/eEF-1alpha/eIF2-gamma C-terminal domain"/>
    <property type="match status" value="1"/>
</dbReference>
<dbReference type="RefSeq" id="WP_096672321.1">
    <property type="nucleotide sequence ID" value="NZ_OANS01000001.1"/>
</dbReference>
<dbReference type="EMBL" id="OANS01000001">
    <property type="protein sequence ID" value="SNX28259.1"/>
    <property type="molecule type" value="Genomic_DNA"/>
</dbReference>
<dbReference type="GO" id="GO:0005525">
    <property type="term" value="F:GTP binding"/>
    <property type="evidence" value="ECO:0007669"/>
    <property type="project" value="UniProtKB-KW"/>
</dbReference>
<protein>
    <recommendedName>
        <fullName evidence="1">sulfate adenylyltransferase</fullName>
        <ecNumber evidence="1">2.7.7.4</ecNumber>
    </recommendedName>
</protein>